<dbReference type="Pfam" id="PF00400">
    <property type="entry name" value="WD40"/>
    <property type="match status" value="7"/>
</dbReference>
<feature type="transmembrane region" description="Helical" evidence="9">
    <location>
        <begin position="716"/>
        <end position="734"/>
    </location>
</feature>
<feature type="compositionally biased region" description="Basic and acidic residues" evidence="8">
    <location>
        <begin position="1958"/>
        <end position="1969"/>
    </location>
</feature>
<feature type="transmembrane region" description="Helical" evidence="9">
    <location>
        <begin position="793"/>
        <end position="816"/>
    </location>
</feature>
<evidence type="ECO:0000256" key="3">
    <source>
        <dbReference type="ARBA" id="ARBA00022692"/>
    </source>
</evidence>
<keyword evidence="3 9" id="KW-0812">Transmembrane</keyword>
<dbReference type="InterPro" id="IPR052430">
    <property type="entry name" value="IVT-Associated"/>
</dbReference>
<feature type="repeat" description="WD" evidence="7">
    <location>
        <begin position="80"/>
        <end position="112"/>
    </location>
</feature>
<sequence>MMTMTDDPAQQAPSGINIPASPVSPIHRPVSSQANYHSHATHRGQPTQLSSDAKGERLAYASNKSIFLRSIDDPAVARQYTEHKTQTTVARFAPSGFYVASGDASGIVRVWDCAGEGITKGEYSIVNGRINDLAWDGDSQRIVAVGDGKQRYGHCITWDSGNTVGEIRGHTQPINTVSIRQQRPLRAAAAGDDMNIVFYHGAPFKFNTGIRDKHTNYIYGVGFSPDGSTLVSVGADRKIWLYDGKTGETKGQIREDEHKGSIFAVSWSKDSRKFVTASADKTVKIWDVEAGKAIQNWHIGGEGSTNIQDQQVGVVWPPGRSDNLLISLSLSGDLNYLVEGTPNPRQVVQGHQKNITSLTTFRSDGDETLWTGSFDGRVCSWDVPTGYAEEIEGDRHSSYIAGLAPTQEGAGRIYSVAWDDTIRSLDIGAKTYTGSSSKLSGQPKGIAAGGATVLVATSESVEIHKDGQKVGDFKVDFPVTAVAAHGSVAAVGGESSKVQICDISGTTLTPKSDIKASRDPVSTLAFSPDGSYLAIGDSRGRVLVYKVADGSLVNDRWTAHTSRVTSIAWNSDGTHVVSGGLDTNIFVWSLTTPGDWLQVPHAHKEGVNGVAWIAAGTKIASAGADAAVKVWQPRQATFILPRTGQRLKGLVRLRNSSIDSNGHANNEERRGLLSGELPSPPESFLSFMKGRLQKQWLSWRRFFSSELGIGVLKCSLAYLIGSLATFVPVLAAFLGHQDGKHMVATITVYFHPARSQGSMYKALMCAFLAFLYTAFITVTSMSVSMFFQDTLGLLPLGHVVVLIVFCGGGLGFVGWTKQRLGDPLVNVACSLASLSIITVLTKEGAVQAGDLSFAKISQVLKMIIMGVTATMAVSFLIFPISARKKLRSNLTTVTEAMATMLALITEGFLSGSEEEVQAAEFVDAATRHKMAYGQLDSLVKEAKLEHYVRGTEKEYRLEKNLVRWVQDITHNMGGLRSAASLQFQLLKQSKSLELARSENLDTFFHRDDTRRSTSPWSLPEDRSFLEPIDERPEEEGSEPDTKRPALGRRQTSGSQADITLLPADIFAIFIDHLGPSMEIFKEIPFTAAPDYKVSIDSRFRTSLDRALGLYRESREEALKTIYQQKEISKIKSLEVEADLEEVAASCGHFSFSLLEFGEQLKELLSILDELQLESEERPHGRSWKWLKFWHKAESERRGNSSSSGNPSRRTRFGYRLWKSLGVFRRDDTKFAIKVGAGAALYALPSFIPSTRPFYSHWRGEWGLLSYMLVCSMTIGSSNTTGYARFLGTCLGAVCAILSWYITDGNAFALVFFGLLMSTWTSYIIIVRRQGPMGRFIMLTYNLSVLYAYSLSQKEGQDDQDEGGDSPVITEIALHRVVAVLSGCIWGIIITRIIWPISARKRLKDGLALLWLRMSLIWKSGPLSATHNLKQPMEFMSVREKLEVERFISHLESLQASARSEFQIKQAFPDGAYTNLLARTRSMVNSFVAMNLELAKNMTASEGELAILDHTVQERRHLSSRISHLLSFMASSMKLEYPLNDNLPNVEHARDRLLARLFHYRKDLEVSRSSTGEDYSLLYAYARRASACLTAPTMQIDPAALSRTDSASAAISSSKNTAPIASASQKSTKALISVPRLDLEPIYTELKAAIGDKWTGYKEATTLFLLGQLNQDELASRIDQIICADPKIEHLHNNFVCAIIGNLTRDLPDHGVASWVSANDKPSVVSKPTSGDAAEQRLKTEVMHLPPRDRRRIKAIPERDPHETTPNELEGYHLAKQIKLPSQVPASAGGLNMTNWELEVRKRYAQPLASETGEFPDAESIRARMTPICYEESVVNGAGVACAEFMVIATETFVKEVLSVVFSRTRSNGPSGTINGMMKRSYKQQLEREELAFTRGEIAKDGTTGLLPIEAKEASTRNALGVRDLRLSLELGGGVLSHMPLVVDQIMGGYLEDELEADKQERVEQEDKKPMNLADEMEVDEEESGWEGATMNDHDQLGALLDECLSMAS</sequence>
<feature type="region of interest" description="Disordered" evidence="8">
    <location>
        <begin position="1"/>
        <end position="53"/>
    </location>
</feature>
<reference evidence="11 12" key="1">
    <citation type="submission" date="2024-07" db="EMBL/GenBank/DDBJ databases">
        <title>Section-level genome sequencing and comparative genomics of Aspergillus sections Usti and Cavernicolus.</title>
        <authorList>
            <consortium name="Lawrence Berkeley National Laboratory"/>
            <person name="Nybo J.L."/>
            <person name="Vesth T.C."/>
            <person name="Theobald S."/>
            <person name="Frisvad J.C."/>
            <person name="Larsen T.O."/>
            <person name="Kjaerboelling I."/>
            <person name="Rothschild-Mancinelli K."/>
            <person name="Lyhne E.K."/>
            <person name="Kogle M.E."/>
            <person name="Barry K."/>
            <person name="Clum A."/>
            <person name="Na H."/>
            <person name="Ledsgaard L."/>
            <person name="Lin J."/>
            <person name="Lipzen A."/>
            <person name="Kuo A."/>
            <person name="Riley R."/>
            <person name="Mondo S."/>
            <person name="Labutti K."/>
            <person name="Haridas S."/>
            <person name="Pangalinan J."/>
            <person name="Salamov A.A."/>
            <person name="Simmons B.A."/>
            <person name="Magnuson J.K."/>
            <person name="Chen J."/>
            <person name="Drula E."/>
            <person name="Henrissat B."/>
            <person name="Wiebenga A."/>
            <person name="Lubbers R.J."/>
            <person name="Gomes A.C."/>
            <person name="Macurrencykelacurrency M.R."/>
            <person name="Stajich J."/>
            <person name="Grigoriev I.V."/>
            <person name="Mortensen U.H."/>
            <person name="De Vries R.P."/>
            <person name="Baker S.E."/>
            <person name="Andersen M.R."/>
        </authorList>
    </citation>
    <scope>NUCLEOTIDE SEQUENCE [LARGE SCALE GENOMIC DNA]</scope>
    <source>
        <strain evidence="11 12">CBS 449.75</strain>
    </source>
</reference>
<protein>
    <submittedName>
        <fullName evidence="11">Transcriptional regulator of RNA polII, SAGA, subunit-domain-containing protein</fullName>
    </submittedName>
</protein>
<evidence type="ECO:0000256" key="8">
    <source>
        <dbReference type="SAM" id="MobiDB-lite"/>
    </source>
</evidence>
<dbReference type="InterPro" id="IPR024738">
    <property type="entry name" value="Hfi1/Tada1"/>
</dbReference>
<feature type="transmembrane region" description="Helical" evidence="9">
    <location>
        <begin position="1307"/>
        <end position="1325"/>
    </location>
</feature>
<dbReference type="RefSeq" id="XP_070885350.1">
    <property type="nucleotide sequence ID" value="XM_071031268.1"/>
</dbReference>
<dbReference type="InterPro" id="IPR049453">
    <property type="entry name" value="Memb_transporter_dom"/>
</dbReference>
<feature type="region of interest" description="Disordered" evidence="8">
    <location>
        <begin position="1958"/>
        <end position="1992"/>
    </location>
</feature>
<dbReference type="CDD" id="cd00200">
    <property type="entry name" value="WD40"/>
    <property type="match status" value="1"/>
</dbReference>
<evidence type="ECO:0000256" key="4">
    <source>
        <dbReference type="ARBA" id="ARBA00022737"/>
    </source>
</evidence>
<dbReference type="PROSITE" id="PS00678">
    <property type="entry name" value="WD_REPEATS_1"/>
    <property type="match status" value="1"/>
</dbReference>
<dbReference type="InterPro" id="IPR001680">
    <property type="entry name" value="WD40_rpt"/>
</dbReference>
<evidence type="ECO:0000256" key="1">
    <source>
        <dbReference type="ARBA" id="ARBA00004141"/>
    </source>
</evidence>
<feature type="repeat" description="WD" evidence="7">
    <location>
        <begin position="255"/>
        <end position="296"/>
    </location>
</feature>
<dbReference type="SUPFAM" id="SSF50978">
    <property type="entry name" value="WD40 repeat-like"/>
    <property type="match status" value="2"/>
</dbReference>
<feature type="compositionally biased region" description="Acidic residues" evidence="8">
    <location>
        <begin position="1974"/>
        <end position="1984"/>
    </location>
</feature>
<dbReference type="EMBL" id="JBFXLQ010000025">
    <property type="protein sequence ID" value="KAL2866371.1"/>
    <property type="molecule type" value="Genomic_DNA"/>
</dbReference>
<keyword evidence="2 7" id="KW-0853">WD repeat</keyword>
<dbReference type="InterPro" id="IPR019775">
    <property type="entry name" value="WD40_repeat_CS"/>
</dbReference>
<dbReference type="Proteomes" id="UP001610432">
    <property type="component" value="Unassembled WGS sequence"/>
</dbReference>
<feature type="repeat" description="WD" evidence="7">
    <location>
        <begin position="348"/>
        <end position="391"/>
    </location>
</feature>
<feature type="transmembrane region" description="Helical" evidence="9">
    <location>
        <begin position="1282"/>
        <end position="1301"/>
    </location>
</feature>
<dbReference type="PROSITE" id="PS50294">
    <property type="entry name" value="WD_REPEATS_REGION"/>
    <property type="match status" value="5"/>
</dbReference>
<keyword evidence="12" id="KW-1185">Reference proteome</keyword>
<evidence type="ECO:0000313" key="12">
    <source>
        <dbReference type="Proteomes" id="UP001610432"/>
    </source>
</evidence>
<keyword evidence="5 9" id="KW-1133">Transmembrane helix</keyword>
<feature type="domain" description="Integral membrane bound transporter" evidence="10">
    <location>
        <begin position="1253"/>
        <end position="1389"/>
    </location>
</feature>
<feature type="compositionally biased region" description="Polar residues" evidence="8">
    <location>
        <begin position="30"/>
        <end position="51"/>
    </location>
</feature>
<accession>A0ABR4LPB1</accession>
<dbReference type="PANTHER" id="PTHR47804">
    <property type="entry name" value="60S RIBOSOMAL PROTEIN L19"/>
    <property type="match status" value="1"/>
</dbReference>
<name>A0ABR4LPB1_9EURO</name>
<dbReference type="Pfam" id="PF13515">
    <property type="entry name" value="FUSC_2"/>
    <property type="match status" value="1"/>
</dbReference>
<proteinExistence type="predicted"/>
<feature type="repeat" description="WD" evidence="7">
    <location>
        <begin position="557"/>
        <end position="592"/>
    </location>
</feature>
<dbReference type="PANTHER" id="PTHR47804:SF1">
    <property type="entry name" value="DUF2421 DOMAIN-CONTAINING PROTEIN"/>
    <property type="match status" value="1"/>
</dbReference>
<feature type="transmembrane region" description="Helical" evidence="9">
    <location>
        <begin position="860"/>
        <end position="880"/>
    </location>
</feature>
<comment type="subcellular location">
    <subcellularLocation>
        <location evidence="1">Membrane</location>
        <topology evidence="1">Multi-pass membrane protein</topology>
    </subcellularLocation>
</comment>
<keyword evidence="6 9" id="KW-0472">Membrane</keyword>
<evidence type="ECO:0000313" key="11">
    <source>
        <dbReference type="EMBL" id="KAL2866371.1"/>
    </source>
</evidence>
<dbReference type="InterPro" id="IPR036322">
    <property type="entry name" value="WD40_repeat_dom_sf"/>
</dbReference>
<feature type="compositionally biased region" description="Basic and acidic residues" evidence="8">
    <location>
        <begin position="1019"/>
        <end position="1030"/>
    </location>
</feature>
<evidence type="ECO:0000256" key="7">
    <source>
        <dbReference type="PROSITE-ProRule" id="PRU00221"/>
    </source>
</evidence>
<dbReference type="InterPro" id="IPR015943">
    <property type="entry name" value="WD40/YVTN_repeat-like_dom_sf"/>
</dbReference>
<evidence type="ECO:0000256" key="2">
    <source>
        <dbReference type="ARBA" id="ARBA00022574"/>
    </source>
</evidence>
<evidence type="ECO:0000256" key="5">
    <source>
        <dbReference type="ARBA" id="ARBA00022989"/>
    </source>
</evidence>
<organism evidence="11 12">
    <name type="scientific">Aspergillus lucknowensis</name>
    <dbReference type="NCBI Taxonomy" id="176173"/>
    <lineage>
        <taxon>Eukaryota</taxon>
        <taxon>Fungi</taxon>
        <taxon>Dikarya</taxon>
        <taxon>Ascomycota</taxon>
        <taxon>Pezizomycotina</taxon>
        <taxon>Eurotiomycetes</taxon>
        <taxon>Eurotiomycetidae</taxon>
        <taxon>Eurotiales</taxon>
        <taxon>Aspergillaceae</taxon>
        <taxon>Aspergillus</taxon>
        <taxon>Aspergillus subgen. Nidulantes</taxon>
    </lineage>
</organism>
<gene>
    <name evidence="11" type="ORF">BJX67DRAFT_372581</name>
</gene>
<feature type="transmembrane region" description="Helical" evidence="9">
    <location>
        <begin position="1371"/>
        <end position="1394"/>
    </location>
</feature>
<keyword evidence="4" id="KW-0677">Repeat</keyword>
<feature type="repeat" description="WD" evidence="7">
    <location>
        <begin position="211"/>
        <end position="252"/>
    </location>
</feature>
<dbReference type="Gene3D" id="2.130.10.10">
    <property type="entry name" value="YVTN repeat-like/Quinoprotein amine dehydrogenase"/>
    <property type="match status" value="2"/>
</dbReference>
<dbReference type="PROSITE" id="PS50082">
    <property type="entry name" value="WD_REPEATS_2"/>
    <property type="match status" value="7"/>
</dbReference>
<evidence type="ECO:0000256" key="9">
    <source>
        <dbReference type="SAM" id="Phobius"/>
    </source>
</evidence>
<feature type="repeat" description="WD" evidence="7">
    <location>
        <begin position="600"/>
        <end position="632"/>
    </location>
</feature>
<feature type="repeat" description="WD" evidence="7">
    <location>
        <begin position="514"/>
        <end position="555"/>
    </location>
</feature>
<evidence type="ECO:0000256" key="6">
    <source>
        <dbReference type="ARBA" id="ARBA00023136"/>
    </source>
</evidence>
<feature type="transmembrane region" description="Helical" evidence="9">
    <location>
        <begin position="823"/>
        <end position="840"/>
    </location>
</feature>
<dbReference type="GeneID" id="98146340"/>
<dbReference type="SMART" id="SM00320">
    <property type="entry name" value="WD40"/>
    <property type="match status" value="11"/>
</dbReference>
<dbReference type="Pfam" id="PF12767">
    <property type="entry name" value="SAGA-Tad1"/>
    <property type="match status" value="1"/>
</dbReference>
<evidence type="ECO:0000259" key="10">
    <source>
        <dbReference type="Pfam" id="PF13515"/>
    </source>
</evidence>
<comment type="caution">
    <text evidence="11">The sequence shown here is derived from an EMBL/GenBank/DDBJ whole genome shotgun (WGS) entry which is preliminary data.</text>
</comment>
<feature type="region of interest" description="Disordered" evidence="8">
    <location>
        <begin position="1008"/>
        <end position="1053"/>
    </location>
</feature>
<feature type="transmembrane region" description="Helical" evidence="9">
    <location>
        <begin position="762"/>
        <end position="787"/>
    </location>
</feature>